<evidence type="ECO:0000313" key="2">
    <source>
        <dbReference type="EMBL" id="KAF8820068.1"/>
    </source>
</evidence>
<evidence type="ECO:0000259" key="1">
    <source>
        <dbReference type="Pfam" id="PF00899"/>
    </source>
</evidence>
<dbReference type="Pfam" id="PF00899">
    <property type="entry name" value="ThiF"/>
    <property type="match status" value="1"/>
</dbReference>
<dbReference type="InterPro" id="IPR035985">
    <property type="entry name" value="Ubiquitin-activating_enz"/>
</dbReference>
<keyword evidence="3" id="KW-1185">Reference proteome</keyword>
<dbReference type="InterPro" id="IPR045886">
    <property type="entry name" value="ThiF/MoeB/HesA"/>
</dbReference>
<organism evidence="2 3">
    <name type="scientific">Cardiosporidium cionae</name>
    <dbReference type="NCBI Taxonomy" id="476202"/>
    <lineage>
        <taxon>Eukaryota</taxon>
        <taxon>Sar</taxon>
        <taxon>Alveolata</taxon>
        <taxon>Apicomplexa</taxon>
        <taxon>Aconoidasida</taxon>
        <taxon>Nephromycida</taxon>
        <taxon>Cardiosporidium</taxon>
    </lineage>
</organism>
<gene>
    <name evidence="2" type="ORF">IE077_003618</name>
</gene>
<reference evidence="2 3" key="1">
    <citation type="journal article" date="2020" name="bioRxiv">
        <title>Metabolic contributions of an alphaproteobacterial endosymbiont in the apicomplexan Cardiosporidium cionae.</title>
        <authorList>
            <person name="Hunter E.S."/>
            <person name="Paight C.J."/>
            <person name="Lane C.E."/>
        </authorList>
    </citation>
    <scope>NUCLEOTIDE SEQUENCE [LARGE SCALE GENOMIC DNA]</scope>
    <source>
        <strain evidence="2">ESH_2018</strain>
    </source>
</reference>
<dbReference type="InterPro" id="IPR000594">
    <property type="entry name" value="ThiF_NAD_FAD-bd"/>
</dbReference>
<evidence type="ECO:0000313" key="3">
    <source>
        <dbReference type="Proteomes" id="UP000823046"/>
    </source>
</evidence>
<feature type="domain" description="THIF-type NAD/FAD binding fold" evidence="1">
    <location>
        <begin position="24"/>
        <end position="344"/>
    </location>
</feature>
<accession>A0ABQ7J7Y8</accession>
<dbReference type="Gene3D" id="3.40.50.720">
    <property type="entry name" value="NAD(P)-binding Rossmann-like Domain"/>
    <property type="match status" value="1"/>
</dbReference>
<proteinExistence type="predicted"/>
<dbReference type="SUPFAM" id="SSF69572">
    <property type="entry name" value="Activating enzymes of the ubiquitin-like proteins"/>
    <property type="match status" value="1"/>
</dbReference>
<dbReference type="PANTHER" id="PTHR10953">
    <property type="entry name" value="UBIQUITIN-ACTIVATING ENZYME E1"/>
    <property type="match status" value="1"/>
</dbReference>
<dbReference type="EMBL" id="JADAQX010000493">
    <property type="protein sequence ID" value="KAF8820068.1"/>
    <property type="molecule type" value="Genomic_DNA"/>
</dbReference>
<dbReference type="Proteomes" id="UP000823046">
    <property type="component" value="Unassembled WGS sequence"/>
</dbReference>
<comment type="caution">
    <text evidence="2">The sequence shown here is derived from an EMBL/GenBank/DDBJ whole genome shotgun (WGS) entry which is preliminary data.</text>
</comment>
<dbReference type="PANTHER" id="PTHR10953:SF162">
    <property type="entry name" value="SUMO-ACTIVATING ENZYME SUBUNIT 1"/>
    <property type="match status" value="1"/>
</dbReference>
<name>A0ABQ7J7Y8_9APIC</name>
<protein>
    <recommendedName>
        <fullName evidence="1">THIF-type NAD/FAD binding fold domain-containing protein</fullName>
    </recommendedName>
</protein>
<sequence length="354" mass="39841">MTAMEYPLPGESSNGVSDQEVEVYDRQLRLWGLEAQQKIVAARILIVGMSSINVESAKNLALAGFSLHLMDASTITIQHLDYNFLLRPNDFDKKTAEVTMQCLKEINPLVTISWTDEPFLDIYESDEKTLSTFIHKFSAICISAESHPLSTLVKLDQLCKQAHVALFSSLCCGKFGFIFSDLHSHHVKEATGLSQAKVGQASSSRGKKEEIYVHYPSLEETLSTHMSLFRPKLHPLFFGFFALFRWESTLLPTASPQKESFKDISSPLSSFDFVSFARQLFVTEKVSLDTKHLSDTLLRDLWRLYRCQFAPTAAILGGLLAQEVRKFVSHQHIPLPNCILFDMEDSTASVVKIP</sequence>